<protein>
    <recommendedName>
        <fullName evidence="5">Delta-aminolevulinic acid dehydratase</fullName>
        <ecNumber evidence="4">4.2.1.24</ecNumber>
    </recommendedName>
    <alternativeName>
        <fullName evidence="13">Porphobilinogen synthase</fullName>
    </alternativeName>
</protein>
<dbReference type="Proteomes" id="UP001152799">
    <property type="component" value="Chromosome 6"/>
</dbReference>
<evidence type="ECO:0000256" key="16">
    <source>
        <dbReference type="PIRSR" id="PIRSR001415-2"/>
    </source>
</evidence>
<dbReference type="GO" id="GO:0005829">
    <property type="term" value="C:cytosol"/>
    <property type="evidence" value="ECO:0007669"/>
    <property type="project" value="TreeGrafter"/>
</dbReference>
<dbReference type="Pfam" id="PF00490">
    <property type="entry name" value="ALAD"/>
    <property type="match status" value="1"/>
</dbReference>
<evidence type="ECO:0000313" key="19">
    <source>
        <dbReference type="EMBL" id="CAG9771054.1"/>
    </source>
</evidence>
<dbReference type="EMBL" id="OU892282">
    <property type="protein sequence ID" value="CAG9771054.1"/>
    <property type="molecule type" value="Genomic_DNA"/>
</dbReference>
<dbReference type="FunFam" id="3.20.20.70:FF:000048">
    <property type="entry name" value="Delta-aminolevulinic acid dehydratase"/>
    <property type="match status" value="1"/>
</dbReference>
<keyword evidence="10" id="KW-0627">Porphyrin biosynthesis</keyword>
<dbReference type="GO" id="GO:0008270">
    <property type="term" value="F:zinc ion binding"/>
    <property type="evidence" value="ECO:0007669"/>
    <property type="project" value="TreeGrafter"/>
</dbReference>
<keyword evidence="7" id="KW-0862">Zinc</keyword>
<evidence type="ECO:0000256" key="3">
    <source>
        <dbReference type="ARBA" id="ARBA00008055"/>
    </source>
</evidence>
<feature type="binding site" evidence="17">
    <location>
        <position position="140"/>
    </location>
    <ligand>
        <name>Zn(2+)</name>
        <dbReference type="ChEBI" id="CHEBI:29105"/>
        <label>1</label>
        <note>catalytic</note>
    </ligand>
</feature>
<evidence type="ECO:0000256" key="10">
    <source>
        <dbReference type="ARBA" id="ARBA00023244"/>
    </source>
</evidence>
<dbReference type="SUPFAM" id="SSF51569">
    <property type="entry name" value="Aldolase"/>
    <property type="match status" value="1"/>
</dbReference>
<accession>A0A9N9QRU9</accession>
<evidence type="ECO:0000313" key="20">
    <source>
        <dbReference type="Proteomes" id="UP001152799"/>
    </source>
</evidence>
<dbReference type="GO" id="GO:0006783">
    <property type="term" value="P:heme biosynthetic process"/>
    <property type="evidence" value="ECO:0007669"/>
    <property type="project" value="UniProtKB-KW"/>
</dbReference>
<evidence type="ECO:0000256" key="18">
    <source>
        <dbReference type="RuleBase" id="RU004161"/>
    </source>
</evidence>
<evidence type="ECO:0000256" key="8">
    <source>
        <dbReference type="ARBA" id="ARBA00023133"/>
    </source>
</evidence>
<feature type="binding site" evidence="17">
    <location>
        <position position="132"/>
    </location>
    <ligand>
        <name>Zn(2+)</name>
        <dbReference type="ChEBI" id="CHEBI:29105"/>
        <label>1</label>
        <note>catalytic</note>
    </ligand>
</feature>
<keyword evidence="20" id="KW-1185">Reference proteome</keyword>
<comment type="catalytic activity">
    <reaction evidence="14">
        <text>2 5-aminolevulinate = porphobilinogen + 2 H2O + H(+)</text>
        <dbReference type="Rhea" id="RHEA:24064"/>
        <dbReference type="ChEBI" id="CHEBI:15377"/>
        <dbReference type="ChEBI" id="CHEBI:15378"/>
        <dbReference type="ChEBI" id="CHEBI:58126"/>
        <dbReference type="ChEBI" id="CHEBI:356416"/>
        <dbReference type="EC" id="4.2.1.24"/>
    </reaction>
</comment>
<sequence length="340" mass="38408">MSQTYKNMVQKKHILHSGIFNQTLRDWQSLKSEITPRNLMYPVFIIEQDHEVQEIASMTGIARYGLYKLRQHLMPLVKQGLTSILVFGVIETLAKDDNATNADSPNNPVIRALPYLREWFPELVIACDVCLCPYSSHGHCGILTDKGLDNAESIKRIAEIALAYAKVGAHIVAPSDMMDGRIGAIKRLLNEHDLRNTVSVLSYTCKFASNFYGPFRDAAKSKPSFGDRKCYQLPPGSQGIALRAAQRDVEEGADFLMVKPIMAYIDILKQVKDKYPEYPMFVYQVSGEYSMIFNAAQSGIFNLKDGLMEILGSYRRAGADVIITYYTPLILDWIRLKHKL</sequence>
<feature type="active site" description="Schiff-base intermediate with substrate" evidence="15">
    <location>
        <position position="206"/>
    </location>
</feature>
<evidence type="ECO:0000256" key="1">
    <source>
        <dbReference type="ARBA" id="ARBA00001947"/>
    </source>
</evidence>
<dbReference type="InterPro" id="IPR001731">
    <property type="entry name" value="ALAD"/>
</dbReference>
<keyword evidence="6" id="KW-0479">Metal-binding</keyword>
<feature type="active site" description="Schiff-base intermediate with substrate" evidence="15">
    <location>
        <position position="259"/>
    </location>
</feature>
<feature type="binding site" evidence="17">
    <location>
        <position position="130"/>
    </location>
    <ligand>
        <name>Zn(2+)</name>
        <dbReference type="ChEBI" id="CHEBI:29105"/>
        <label>1</label>
        <note>catalytic</note>
    </ligand>
</feature>
<organism evidence="19 20">
    <name type="scientific">Ceutorhynchus assimilis</name>
    <name type="common">cabbage seed weevil</name>
    <dbReference type="NCBI Taxonomy" id="467358"/>
    <lineage>
        <taxon>Eukaryota</taxon>
        <taxon>Metazoa</taxon>
        <taxon>Ecdysozoa</taxon>
        <taxon>Arthropoda</taxon>
        <taxon>Hexapoda</taxon>
        <taxon>Insecta</taxon>
        <taxon>Pterygota</taxon>
        <taxon>Neoptera</taxon>
        <taxon>Endopterygota</taxon>
        <taxon>Coleoptera</taxon>
        <taxon>Polyphaga</taxon>
        <taxon>Cucujiformia</taxon>
        <taxon>Curculionidae</taxon>
        <taxon>Ceutorhynchinae</taxon>
        <taxon>Ceutorhynchus</taxon>
    </lineage>
</organism>
<dbReference type="PANTHER" id="PTHR11458">
    <property type="entry name" value="DELTA-AMINOLEVULINIC ACID DEHYDRATASE"/>
    <property type="match status" value="1"/>
</dbReference>
<dbReference type="PANTHER" id="PTHR11458:SF0">
    <property type="entry name" value="DELTA-AMINOLEVULINIC ACID DEHYDRATASE"/>
    <property type="match status" value="1"/>
</dbReference>
<feature type="binding site" evidence="17">
    <location>
        <position position="139"/>
    </location>
    <ligand>
        <name>Zn(2+)</name>
        <dbReference type="ChEBI" id="CHEBI:29105"/>
        <label>2</label>
    </ligand>
</feature>
<dbReference type="PRINTS" id="PR00144">
    <property type="entry name" value="DALDHYDRTASE"/>
</dbReference>
<evidence type="ECO:0000256" key="12">
    <source>
        <dbReference type="ARBA" id="ARBA00025861"/>
    </source>
</evidence>
<evidence type="ECO:0000256" key="13">
    <source>
        <dbReference type="ARBA" id="ARBA00032837"/>
    </source>
</evidence>
<evidence type="ECO:0000256" key="15">
    <source>
        <dbReference type="PIRSR" id="PIRSR001415-1"/>
    </source>
</evidence>
<evidence type="ECO:0000256" key="9">
    <source>
        <dbReference type="ARBA" id="ARBA00023239"/>
    </source>
</evidence>
<dbReference type="Gene3D" id="3.20.20.70">
    <property type="entry name" value="Aldolase class I"/>
    <property type="match status" value="1"/>
</dbReference>
<feature type="binding site" evidence="16">
    <location>
        <position position="216"/>
    </location>
    <ligand>
        <name>5-aminolevulinate</name>
        <dbReference type="ChEBI" id="CHEBI:356416"/>
        <label>1</label>
    </ligand>
</feature>
<evidence type="ECO:0000256" key="2">
    <source>
        <dbReference type="ARBA" id="ARBA00004694"/>
    </source>
</evidence>
<dbReference type="InterPro" id="IPR013785">
    <property type="entry name" value="Aldolase_TIM"/>
</dbReference>
<dbReference type="EC" id="4.2.1.24" evidence="4"/>
<comment type="function">
    <text evidence="11">Catalyzes an early step in the biosynthesis of tetrapyrroles. Binds two molecules of 5-aminolevulinate per subunit, each at a distinct site, and catalyzes their condensation to form porphobilinogen.</text>
</comment>
<evidence type="ECO:0000256" key="11">
    <source>
        <dbReference type="ARBA" id="ARBA00025628"/>
    </source>
</evidence>
<comment type="subunit">
    <text evidence="12">Homooctamer; active form. Homohexamer; low activity form.</text>
</comment>
<comment type="cofactor">
    <cofactor evidence="1">
        <name>Zn(2+)</name>
        <dbReference type="ChEBI" id="CHEBI:29105"/>
    </cofactor>
</comment>
<evidence type="ECO:0000256" key="7">
    <source>
        <dbReference type="ARBA" id="ARBA00022833"/>
    </source>
</evidence>
<evidence type="ECO:0000256" key="6">
    <source>
        <dbReference type="ARBA" id="ARBA00022723"/>
    </source>
</evidence>
<proteinExistence type="inferred from homology"/>
<dbReference type="AlphaFoldDB" id="A0A9N9QRU9"/>
<feature type="binding site" evidence="16">
    <location>
        <position position="286"/>
    </location>
    <ligand>
        <name>5-aminolevulinate</name>
        <dbReference type="ChEBI" id="CHEBI:356416"/>
        <label>2</label>
    </ligand>
</feature>
<name>A0A9N9QRU9_9CUCU</name>
<feature type="binding site" evidence="17">
    <location>
        <position position="230"/>
    </location>
    <ligand>
        <name>Zn(2+)</name>
        <dbReference type="ChEBI" id="CHEBI:29105"/>
        <label>2</label>
    </ligand>
</feature>
<feature type="binding site" evidence="16">
    <location>
        <position position="325"/>
    </location>
    <ligand>
        <name>5-aminolevulinate</name>
        <dbReference type="ChEBI" id="CHEBI:356416"/>
        <label>2</label>
    </ligand>
</feature>
<keyword evidence="9" id="KW-0456">Lyase</keyword>
<dbReference type="SMART" id="SM01004">
    <property type="entry name" value="ALAD"/>
    <property type="match status" value="1"/>
</dbReference>
<feature type="binding site" evidence="16">
    <location>
        <position position="228"/>
    </location>
    <ligand>
        <name>5-aminolevulinate</name>
        <dbReference type="ChEBI" id="CHEBI:356416"/>
        <label>1</label>
    </ligand>
</feature>
<comment type="similarity">
    <text evidence="3 18">Belongs to the ALAD family.</text>
</comment>
<dbReference type="PIRSF" id="PIRSF001415">
    <property type="entry name" value="Porphbilin_synth"/>
    <property type="match status" value="1"/>
</dbReference>
<evidence type="ECO:0000256" key="4">
    <source>
        <dbReference type="ARBA" id="ARBA00012053"/>
    </source>
</evidence>
<dbReference type="OrthoDB" id="1530at2759"/>
<keyword evidence="8" id="KW-0350">Heme biosynthesis</keyword>
<evidence type="ECO:0000256" key="5">
    <source>
        <dbReference type="ARBA" id="ARBA00020771"/>
    </source>
</evidence>
<gene>
    <name evidence="19" type="ORF">CEUTPL_LOCUS11496</name>
</gene>
<comment type="pathway">
    <text evidence="2">Porphyrin-containing compound metabolism; protoporphyrin-IX biosynthesis; coproporphyrinogen-III from 5-aminolevulinate: step 1/4.</text>
</comment>
<reference evidence="19" key="1">
    <citation type="submission" date="2022-01" db="EMBL/GenBank/DDBJ databases">
        <authorList>
            <person name="King R."/>
        </authorList>
    </citation>
    <scope>NUCLEOTIDE SEQUENCE</scope>
</reference>
<evidence type="ECO:0000256" key="14">
    <source>
        <dbReference type="ARBA" id="ARBA00047651"/>
    </source>
</evidence>
<dbReference type="NCBIfam" id="NF006762">
    <property type="entry name" value="PRK09283.1"/>
    <property type="match status" value="1"/>
</dbReference>
<evidence type="ECO:0000256" key="17">
    <source>
        <dbReference type="PIRSR" id="PIRSR001415-4"/>
    </source>
</evidence>
<dbReference type="GO" id="GO:0004655">
    <property type="term" value="F:porphobilinogen synthase activity"/>
    <property type="evidence" value="ECO:0007669"/>
    <property type="project" value="UniProtKB-EC"/>
</dbReference>